<dbReference type="Proteomes" id="UP000253324">
    <property type="component" value="Unassembled WGS sequence"/>
</dbReference>
<evidence type="ECO:0000313" key="2">
    <source>
        <dbReference type="Proteomes" id="UP000253324"/>
    </source>
</evidence>
<proteinExistence type="predicted"/>
<accession>A0A368YR19</accession>
<protein>
    <submittedName>
        <fullName evidence="1">Uncharacterized protein</fullName>
    </submittedName>
</protein>
<evidence type="ECO:0000313" key="1">
    <source>
        <dbReference type="EMBL" id="RCW82028.1"/>
    </source>
</evidence>
<reference evidence="1 2" key="1">
    <citation type="submission" date="2018-07" db="EMBL/GenBank/DDBJ databases">
        <title>Genomic Encyclopedia of Type Strains, Phase III (KMG-III): the genomes of soil and plant-associated and newly described type strains.</title>
        <authorList>
            <person name="Whitman W."/>
        </authorList>
    </citation>
    <scope>NUCLEOTIDE SEQUENCE [LARGE SCALE GENOMIC DNA]</scope>
    <source>
        <strain evidence="1 2">31-25a</strain>
    </source>
</reference>
<name>A0A368YR19_9HYPH</name>
<gene>
    <name evidence="1" type="ORF">C7476_109210</name>
</gene>
<keyword evidence="2" id="KW-1185">Reference proteome</keyword>
<dbReference type="AlphaFoldDB" id="A0A368YR19"/>
<dbReference type="EMBL" id="QPJM01000009">
    <property type="protein sequence ID" value="RCW82028.1"/>
    <property type="molecule type" value="Genomic_DNA"/>
</dbReference>
<comment type="caution">
    <text evidence="1">The sequence shown here is derived from an EMBL/GenBank/DDBJ whole genome shotgun (WGS) entry which is preliminary data.</text>
</comment>
<sequence length="61" mass="6746">MLQFLTPCKAQISLMVKLHHSEIAELRTTHNAYAISEMRLSWGKGGDTTAVSNIPMSTQPC</sequence>
<organism evidence="1 2">
    <name type="scientific">Phyllobacterium bourgognense</name>
    <dbReference type="NCBI Taxonomy" id="314236"/>
    <lineage>
        <taxon>Bacteria</taxon>
        <taxon>Pseudomonadati</taxon>
        <taxon>Pseudomonadota</taxon>
        <taxon>Alphaproteobacteria</taxon>
        <taxon>Hyphomicrobiales</taxon>
        <taxon>Phyllobacteriaceae</taxon>
        <taxon>Phyllobacterium</taxon>
    </lineage>
</organism>